<name>A0A9J6EWC6_RHIMP</name>
<reference evidence="1" key="1">
    <citation type="journal article" date="2020" name="Cell">
        <title>Large-Scale Comparative Analyses of Tick Genomes Elucidate Their Genetic Diversity and Vector Capacities.</title>
        <authorList>
            <consortium name="Tick Genome and Microbiome Consortium (TIGMIC)"/>
            <person name="Jia N."/>
            <person name="Wang J."/>
            <person name="Shi W."/>
            <person name="Du L."/>
            <person name="Sun Y."/>
            <person name="Zhan W."/>
            <person name="Jiang J.F."/>
            <person name="Wang Q."/>
            <person name="Zhang B."/>
            <person name="Ji P."/>
            <person name="Bell-Sakyi L."/>
            <person name="Cui X.M."/>
            <person name="Yuan T.T."/>
            <person name="Jiang B.G."/>
            <person name="Yang W.F."/>
            <person name="Lam T.T."/>
            <person name="Chang Q.C."/>
            <person name="Ding S.J."/>
            <person name="Wang X.J."/>
            <person name="Zhu J.G."/>
            <person name="Ruan X.D."/>
            <person name="Zhao L."/>
            <person name="Wei J.T."/>
            <person name="Ye R.Z."/>
            <person name="Que T.C."/>
            <person name="Du C.H."/>
            <person name="Zhou Y.H."/>
            <person name="Cheng J.X."/>
            <person name="Dai P.F."/>
            <person name="Guo W.B."/>
            <person name="Han X.H."/>
            <person name="Huang E.J."/>
            <person name="Li L.F."/>
            <person name="Wei W."/>
            <person name="Gao Y.C."/>
            <person name="Liu J.Z."/>
            <person name="Shao H.Z."/>
            <person name="Wang X."/>
            <person name="Wang C.C."/>
            <person name="Yang T.C."/>
            <person name="Huo Q.B."/>
            <person name="Li W."/>
            <person name="Chen H.Y."/>
            <person name="Chen S.E."/>
            <person name="Zhou L.G."/>
            <person name="Ni X.B."/>
            <person name="Tian J.H."/>
            <person name="Sheng Y."/>
            <person name="Liu T."/>
            <person name="Pan Y.S."/>
            <person name="Xia L.Y."/>
            <person name="Li J."/>
            <person name="Zhao F."/>
            <person name="Cao W.C."/>
        </authorList>
    </citation>
    <scope>NUCLEOTIDE SEQUENCE</scope>
    <source>
        <strain evidence="1">Rmic-2018</strain>
    </source>
</reference>
<comment type="caution">
    <text evidence="1">The sequence shown here is derived from an EMBL/GenBank/DDBJ whole genome shotgun (WGS) entry which is preliminary data.</text>
</comment>
<evidence type="ECO:0000313" key="2">
    <source>
        <dbReference type="Proteomes" id="UP000821866"/>
    </source>
</evidence>
<keyword evidence="2" id="KW-1185">Reference proteome</keyword>
<evidence type="ECO:0000313" key="1">
    <source>
        <dbReference type="EMBL" id="KAH8038440.1"/>
    </source>
</evidence>
<gene>
    <name evidence="1" type="ORF">HPB51_001555</name>
</gene>
<reference evidence="1" key="2">
    <citation type="submission" date="2021-09" db="EMBL/GenBank/DDBJ databases">
        <authorList>
            <person name="Jia N."/>
            <person name="Wang J."/>
            <person name="Shi W."/>
            <person name="Du L."/>
            <person name="Sun Y."/>
            <person name="Zhan W."/>
            <person name="Jiang J."/>
            <person name="Wang Q."/>
            <person name="Zhang B."/>
            <person name="Ji P."/>
            <person name="Sakyi L.B."/>
            <person name="Cui X."/>
            <person name="Yuan T."/>
            <person name="Jiang B."/>
            <person name="Yang W."/>
            <person name="Lam T.T.-Y."/>
            <person name="Chang Q."/>
            <person name="Ding S."/>
            <person name="Wang X."/>
            <person name="Zhu J."/>
            <person name="Ruan X."/>
            <person name="Zhao L."/>
            <person name="Wei J."/>
            <person name="Que T."/>
            <person name="Du C."/>
            <person name="Cheng J."/>
            <person name="Dai P."/>
            <person name="Han X."/>
            <person name="Huang E."/>
            <person name="Gao Y."/>
            <person name="Liu J."/>
            <person name="Shao H."/>
            <person name="Ye R."/>
            <person name="Li L."/>
            <person name="Wei W."/>
            <person name="Wang X."/>
            <person name="Wang C."/>
            <person name="Huo Q."/>
            <person name="Li W."/>
            <person name="Guo W."/>
            <person name="Chen H."/>
            <person name="Chen S."/>
            <person name="Zhou L."/>
            <person name="Zhou L."/>
            <person name="Ni X."/>
            <person name="Tian J."/>
            <person name="Zhou Y."/>
            <person name="Sheng Y."/>
            <person name="Liu T."/>
            <person name="Pan Y."/>
            <person name="Xia L."/>
            <person name="Li J."/>
            <person name="Zhao F."/>
            <person name="Cao W."/>
        </authorList>
    </citation>
    <scope>NUCLEOTIDE SEQUENCE</scope>
    <source>
        <strain evidence="1">Rmic-2018</strain>
        <tissue evidence="1">Larvae</tissue>
    </source>
</reference>
<dbReference type="Proteomes" id="UP000821866">
    <property type="component" value="Chromosome 1"/>
</dbReference>
<dbReference type="AlphaFoldDB" id="A0A9J6EWC6"/>
<proteinExistence type="predicted"/>
<organism evidence="1 2">
    <name type="scientific">Rhipicephalus microplus</name>
    <name type="common">Cattle tick</name>
    <name type="synonym">Boophilus microplus</name>
    <dbReference type="NCBI Taxonomy" id="6941"/>
    <lineage>
        <taxon>Eukaryota</taxon>
        <taxon>Metazoa</taxon>
        <taxon>Ecdysozoa</taxon>
        <taxon>Arthropoda</taxon>
        <taxon>Chelicerata</taxon>
        <taxon>Arachnida</taxon>
        <taxon>Acari</taxon>
        <taxon>Parasitiformes</taxon>
        <taxon>Ixodida</taxon>
        <taxon>Ixodoidea</taxon>
        <taxon>Ixodidae</taxon>
        <taxon>Rhipicephalinae</taxon>
        <taxon>Rhipicephalus</taxon>
        <taxon>Boophilus</taxon>
    </lineage>
</organism>
<dbReference type="Gene3D" id="3.20.20.80">
    <property type="entry name" value="Glycosidases"/>
    <property type="match status" value="1"/>
</dbReference>
<accession>A0A9J6EWC6</accession>
<protein>
    <submittedName>
        <fullName evidence="1">Uncharacterized protein</fullName>
    </submittedName>
</protein>
<sequence>MGMSEKSPPTPFPCPFPRGMGDCPPQLLITRVSTGSDERTIQSVARLNAPNVRPMVMVTMEPGFLASLPQRAVVNGHAGRLARNVGRWLLQRGYIGVDLDLWTPSNRDEANASYYAAIVSAMKRTLDTGRLLLSTNVYPIPGLMEDMQLAKLRGDVHLMVLNPCVDTSEPCPLTGTQSWASILSVPGGHFLF</sequence>
<dbReference type="EMBL" id="JABSTU010000001">
    <property type="protein sequence ID" value="KAH8038440.1"/>
    <property type="molecule type" value="Genomic_DNA"/>
</dbReference>